<protein>
    <submittedName>
        <fullName evidence="8">OmpA family protein</fullName>
    </submittedName>
</protein>
<evidence type="ECO:0000256" key="5">
    <source>
        <dbReference type="SAM" id="MobiDB-lite"/>
    </source>
</evidence>
<dbReference type="InterPro" id="IPR050330">
    <property type="entry name" value="Bact_OuterMem_StrucFunc"/>
</dbReference>
<keyword evidence="2 4" id="KW-0472">Membrane</keyword>
<evidence type="ECO:0000259" key="7">
    <source>
        <dbReference type="PROSITE" id="PS51123"/>
    </source>
</evidence>
<reference evidence="8 9" key="1">
    <citation type="submission" date="2017-01" db="EMBL/GenBank/DDBJ databases">
        <authorList>
            <person name="Mah S.A."/>
            <person name="Swanson W.J."/>
            <person name="Moy G.W."/>
            <person name="Vacquier V.D."/>
        </authorList>
    </citation>
    <scope>NUCLEOTIDE SEQUENCE [LARGE SCALE GENOMIC DNA]</scope>
    <source>
        <strain evidence="8 9">DSM 11589</strain>
    </source>
</reference>
<organism evidence="8 9">
    <name type="scientific">Insolitispirillum peregrinum</name>
    <dbReference type="NCBI Taxonomy" id="80876"/>
    <lineage>
        <taxon>Bacteria</taxon>
        <taxon>Pseudomonadati</taxon>
        <taxon>Pseudomonadota</taxon>
        <taxon>Alphaproteobacteria</taxon>
        <taxon>Rhodospirillales</taxon>
        <taxon>Novispirillaceae</taxon>
        <taxon>Insolitispirillum</taxon>
    </lineage>
</organism>
<keyword evidence="9" id="KW-1185">Reference proteome</keyword>
<dbReference type="PROSITE" id="PS51257">
    <property type="entry name" value="PROKAR_LIPOPROTEIN"/>
    <property type="match status" value="1"/>
</dbReference>
<feature type="signal peptide" evidence="6">
    <location>
        <begin position="1"/>
        <end position="19"/>
    </location>
</feature>
<evidence type="ECO:0000256" key="4">
    <source>
        <dbReference type="PROSITE-ProRule" id="PRU00473"/>
    </source>
</evidence>
<accession>A0A1N7MD49</accession>
<evidence type="ECO:0000313" key="9">
    <source>
        <dbReference type="Proteomes" id="UP000185678"/>
    </source>
</evidence>
<dbReference type="PANTHER" id="PTHR30329">
    <property type="entry name" value="STATOR ELEMENT OF FLAGELLAR MOTOR COMPLEX"/>
    <property type="match status" value="1"/>
</dbReference>
<dbReference type="EMBL" id="FTOA01000004">
    <property type="protein sequence ID" value="SIS83960.1"/>
    <property type="molecule type" value="Genomic_DNA"/>
</dbReference>
<proteinExistence type="predicted"/>
<evidence type="ECO:0000256" key="2">
    <source>
        <dbReference type="ARBA" id="ARBA00023136"/>
    </source>
</evidence>
<keyword evidence="6" id="KW-0732">Signal</keyword>
<dbReference type="Pfam" id="PF00691">
    <property type="entry name" value="OmpA"/>
    <property type="match status" value="1"/>
</dbReference>
<sequence length="281" mass="29786">MLKKVLLVTAAAGLLSACADRWDVDGARSMANGGGAFEQALQKEYADLAAAERGRYDWGDAAYFIRKARAAASGQTVLPTALEERDLDDRFIGEATTMRAELMEVLNSGARTTMPQMAARAQAAGFDCFLEEAEEGHQPDDIAACKATFDAAMAALKGKAPKAAVAPVNGPFVVYFKTGSFQLDETAMSVLQAAATAYKSNKDVVVVVSGYTDTAGNANTNILLSQKRAEAVATALAKLGVSASAMALEAYGEEKLKVSTPNDRPESQNRRVEITFKPEGK</sequence>
<dbReference type="Proteomes" id="UP000185678">
    <property type="component" value="Unassembled WGS sequence"/>
</dbReference>
<dbReference type="PRINTS" id="PR01021">
    <property type="entry name" value="OMPADOMAIN"/>
</dbReference>
<evidence type="ECO:0000256" key="1">
    <source>
        <dbReference type="ARBA" id="ARBA00004442"/>
    </source>
</evidence>
<feature type="domain" description="OmpA-like" evidence="7">
    <location>
        <begin position="163"/>
        <end position="280"/>
    </location>
</feature>
<name>A0A1N7MD49_9PROT</name>
<dbReference type="OrthoDB" id="189250at2"/>
<keyword evidence="3" id="KW-0998">Cell outer membrane</keyword>
<dbReference type="AlphaFoldDB" id="A0A1N7MD49"/>
<dbReference type="Gene3D" id="3.30.1330.60">
    <property type="entry name" value="OmpA-like domain"/>
    <property type="match status" value="1"/>
</dbReference>
<feature type="region of interest" description="Disordered" evidence="5">
    <location>
        <begin position="257"/>
        <end position="281"/>
    </location>
</feature>
<evidence type="ECO:0000313" key="8">
    <source>
        <dbReference type="EMBL" id="SIS83960.1"/>
    </source>
</evidence>
<evidence type="ECO:0000256" key="6">
    <source>
        <dbReference type="SAM" id="SignalP"/>
    </source>
</evidence>
<gene>
    <name evidence="8" type="ORF">SAMN05421779_10440</name>
</gene>
<dbReference type="PROSITE" id="PS51123">
    <property type="entry name" value="OMPA_2"/>
    <property type="match status" value="1"/>
</dbReference>
<dbReference type="InterPro" id="IPR006664">
    <property type="entry name" value="OMP_bac"/>
</dbReference>
<dbReference type="GO" id="GO:0009279">
    <property type="term" value="C:cell outer membrane"/>
    <property type="evidence" value="ECO:0007669"/>
    <property type="project" value="UniProtKB-SubCell"/>
</dbReference>
<comment type="subcellular location">
    <subcellularLocation>
        <location evidence="1">Cell outer membrane</location>
    </subcellularLocation>
</comment>
<dbReference type="PANTHER" id="PTHR30329:SF21">
    <property type="entry name" value="LIPOPROTEIN YIAD-RELATED"/>
    <property type="match status" value="1"/>
</dbReference>
<evidence type="ECO:0000256" key="3">
    <source>
        <dbReference type="ARBA" id="ARBA00023237"/>
    </source>
</evidence>
<dbReference type="InterPro" id="IPR006665">
    <property type="entry name" value="OmpA-like"/>
</dbReference>
<dbReference type="SUPFAM" id="SSF103088">
    <property type="entry name" value="OmpA-like"/>
    <property type="match status" value="1"/>
</dbReference>
<dbReference type="InterPro" id="IPR036737">
    <property type="entry name" value="OmpA-like_sf"/>
</dbReference>
<dbReference type="CDD" id="cd07185">
    <property type="entry name" value="OmpA_C-like"/>
    <property type="match status" value="1"/>
</dbReference>
<dbReference type="STRING" id="80876.SAMN05421779_10440"/>
<feature type="chain" id="PRO_5013156634" evidence="6">
    <location>
        <begin position="20"/>
        <end position="281"/>
    </location>
</feature>